<keyword evidence="6" id="KW-0732">Signal</keyword>
<evidence type="ECO:0000256" key="2">
    <source>
        <dbReference type="ARBA" id="ARBA00023145"/>
    </source>
</evidence>
<dbReference type="EMBL" id="JBHFQA010000062">
    <property type="protein sequence ID" value="KAL2076793.1"/>
    <property type="molecule type" value="Genomic_DNA"/>
</dbReference>
<comment type="subcellular location">
    <subcellularLocation>
        <location evidence="1">Secreted</location>
        <location evidence="1">Extracellular space</location>
    </subcellularLocation>
</comment>
<proteinExistence type="predicted"/>
<dbReference type="Gene3D" id="2.40.10.10">
    <property type="entry name" value="Trypsin-like serine proteases"/>
    <property type="match status" value="3"/>
</dbReference>
<sequence>MLVLVFLSHLSLSGAMQGGIFGGREAKPHSRPYMASLQVGGAHRCGGVLIKHDYVLTAAHCLNPDVVVLGAHNISKTEDNQQRIGVSESIRHPKYPVKERPVDDPSTRQHDIMLLKLQRPVKLNEFVGVLELPKKFGKLRAGTACEVAGWGKRVLGRGAESVLYEATVTLDKVASCKHKWERYFNEDQMACSISDGRDGFCQGDSGGPLICGKGKATTLYGTIAYTGDPCDSDKYPEVYMRVPYFLPWIRSVIGVNEAL</sequence>
<dbReference type="PROSITE" id="PS00134">
    <property type="entry name" value="TRYPSIN_HIS"/>
    <property type="match status" value="1"/>
</dbReference>
<evidence type="ECO:0000256" key="1">
    <source>
        <dbReference type="ARBA" id="ARBA00004239"/>
    </source>
</evidence>
<name>A0ABD1IP70_9TELE</name>
<evidence type="ECO:0000313" key="9">
    <source>
        <dbReference type="Proteomes" id="UP001591681"/>
    </source>
</evidence>
<reference evidence="8 9" key="1">
    <citation type="submission" date="2024-09" db="EMBL/GenBank/DDBJ databases">
        <title>A chromosome-level genome assembly of Gray's grenadier anchovy, Coilia grayii.</title>
        <authorList>
            <person name="Fu Z."/>
        </authorList>
    </citation>
    <scope>NUCLEOTIDE SEQUENCE [LARGE SCALE GENOMIC DNA]</scope>
    <source>
        <strain evidence="8">G4</strain>
        <tissue evidence="8">Muscle</tissue>
    </source>
</reference>
<dbReference type="EC" id="3.4.21.4" evidence="5"/>
<evidence type="ECO:0000256" key="3">
    <source>
        <dbReference type="ARBA" id="ARBA00023157"/>
    </source>
</evidence>
<dbReference type="CDD" id="cd00190">
    <property type="entry name" value="Tryp_SPc"/>
    <property type="match status" value="1"/>
</dbReference>
<keyword evidence="2" id="KW-0865">Zymogen</keyword>
<dbReference type="PRINTS" id="PR00722">
    <property type="entry name" value="CHYMOTRYPSIN"/>
</dbReference>
<feature type="chain" id="PRO_5044740568" description="trypsin" evidence="6">
    <location>
        <begin position="16"/>
        <end position="259"/>
    </location>
</feature>
<dbReference type="PROSITE" id="PS50240">
    <property type="entry name" value="TRYPSIN_DOM"/>
    <property type="match status" value="1"/>
</dbReference>
<dbReference type="PANTHER" id="PTHR24271:SF80">
    <property type="entry name" value="GRANZYME 3, TANDEM DUPLICATE 1-RELATED"/>
    <property type="match status" value="1"/>
</dbReference>
<dbReference type="InterPro" id="IPR001314">
    <property type="entry name" value="Peptidase_S1A"/>
</dbReference>
<dbReference type="SUPFAM" id="SSF50494">
    <property type="entry name" value="Trypsin-like serine proteases"/>
    <property type="match status" value="1"/>
</dbReference>
<dbReference type="SMART" id="SM00020">
    <property type="entry name" value="Tryp_SPc"/>
    <property type="match status" value="1"/>
</dbReference>
<dbReference type="AlphaFoldDB" id="A0ABD1IP70"/>
<evidence type="ECO:0000259" key="7">
    <source>
        <dbReference type="PROSITE" id="PS50240"/>
    </source>
</evidence>
<keyword evidence="3" id="KW-1015">Disulfide bond</keyword>
<dbReference type="GO" id="GO:0005576">
    <property type="term" value="C:extracellular region"/>
    <property type="evidence" value="ECO:0007669"/>
    <property type="project" value="UniProtKB-SubCell"/>
</dbReference>
<feature type="signal peptide" evidence="6">
    <location>
        <begin position="1"/>
        <end position="15"/>
    </location>
</feature>
<feature type="domain" description="Peptidase S1" evidence="7">
    <location>
        <begin position="20"/>
        <end position="254"/>
    </location>
</feature>
<evidence type="ECO:0000256" key="5">
    <source>
        <dbReference type="ARBA" id="ARBA00038868"/>
    </source>
</evidence>
<comment type="catalytic activity">
    <reaction evidence="4">
        <text>Preferential cleavage: Arg-|-Xaa, Lys-|-Xaa.</text>
        <dbReference type="EC" id="3.4.21.4"/>
    </reaction>
</comment>
<organism evidence="8 9">
    <name type="scientific">Coilia grayii</name>
    <name type="common">Gray's grenadier anchovy</name>
    <dbReference type="NCBI Taxonomy" id="363190"/>
    <lineage>
        <taxon>Eukaryota</taxon>
        <taxon>Metazoa</taxon>
        <taxon>Chordata</taxon>
        <taxon>Craniata</taxon>
        <taxon>Vertebrata</taxon>
        <taxon>Euteleostomi</taxon>
        <taxon>Actinopterygii</taxon>
        <taxon>Neopterygii</taxon>
        <taxon>Teleostei</taxon>
        <taxon>Clupei</taxon>
        <taxon>Clupeiformes</taxon>
        <taxon>Clupeoidei</taxon>
        <taxon>Engraulidae</taxon>
        <taxon>Coilinae</taxon>
        <taxon>Coilia</taxon>
    </lineage>
</organism>
<dbReference type="FunFam" id="2.40.10.10:FF:000005">
    <property type="entry name" value="Serine protease 37"/>
    <property type="match status" value="1"/>
</dbReference>
<dbReference type="Pfam" id="PF00089">
    <property type="entry name" value="Trypsin"/>
    <property type="match status" value="1"/>
</dbReference>
<dbReference type="GO" id="GO:0004252">
    <property type="term" value="F:serine-type endopeptidase activity"/>
    <property type="evidence" value="ECO:0007669"/>
    <property type="project" value="UniProtKB-EC"/>
</dbReference>
<evidence type="ECO:0000256" key="6">
    <source>
        <dbReference type="SAM" id="SignalP"/>
    </source>
</evidence>
<evidence type="ECO:0000313" key="8">
    <source>
        <dbReference type="EMBL" id="KAL2076793.1"/>
    </source>
</evidence>
<keyword evidence="9" id="KW-1185">Reference proteome</keyword>
<comment type="caution">
    <text evidence="8">The sequence shown here is derived from an EMBL/GenBank/DDBJ whole genome shotgun (WGS) entry which is preliminary data.</text>
</comment>
<dbReference type="InterPro" id="IPR001254">
    <property type="entry name" value="Trypsin_dom"/>
</dbReference>
<evidence type="ECO:0000256" key="4">
    <source>
        <dbReference type="ARBA" id="ARBA00036320"/>
    </source>
</evidence>
<dbReference type="InterPro" id="IPR018114">
    <property type="entry name" value="TRYPSIN_HIS"/>
</dbReference>
<protein>
    <recommendedName>
        <fullName evidence="5">trypsin</fullName>
        <ecNumber evidence="5">3.4.21.4</ecNumber>
    </recommendedName>
</protein>
<dbReference type="PANTHER" id="PTHR24271">
    <property type="entry name" value="KALLIKREIN-RELATED"/>
    <property type="match status" value="1"/>
</dbReference>
<dbReference type="Proteomes" id="UP001591681">
    <property type="component" value="Unassembled WGS sequence"/>
</dbReference>
<dbReference type="InterPro" id="IPR009003">
    <property type="entry name" value="Peptidase_S1_PA"/>
</dbReference>
<dbReference type="InterPro" id="IPR043504">
    <property type="entry name" value="Peptidase_S1_PA_chymotrypsin"/>
</dbReference>
<accession>A0ABD1IP70</accession>
<gene>
    <name evidence="8" type="ORF">ACEWY4_027613</name>
</gene>